<keyword evidence="2" id="KW-1185">Reference proteome</keyword>
<feature type="non-terminal residue" evidence="1">
    <location>
        <position position="110"/>
    </location>
</feature>
<dbReference type="Proteomes" id="UP000789901">
    <property type="component" value="Unassembled WGS sequence"/>
</dbReference>
<organism evidence="1 2">
    <name type="scientific">Gigaspora margarita</name>
    <dbReference type="NCBI Taxonomy" id="4874"/>
    <lineage>
        <taxon>Eukaryota</taxon>
        <taxon>Fungi</taxon>
        <taxon>Fungi incertae sedis</taxon>
        <taxon>Mucoromycota</taxon>
        <taxon>Glomeromycotina</taxon>
        <taxon>Glomeromycetes</taxon>
        <taxon>Diversisporales</taxon>
        <taxon>Gigasporaceae</taxon>
        <taxon>Gigaspora</taxon>
    </lineage>
</organism>
<feature type="non-terminal residue" evidence="1">
    <location>
        <position position="1"/>
    </location>
</feature>
<proteinExistence type="predicted"/>
<reference evidence="1 2" key="1">
    <citation type="submission" date="2021-06" db="EMBL/GenBank/DDBJ databases">
        <authorList>
            <person name="Kallberg Y."/>
            <person name="Tangrot J."/>
            <person name="Rosling A."/>
        </authorList>
    </citation>
    <scope>NUCLEOTIDE SEQUENCE [LARGE SCALE GENOMIC DNA]</scope>
    <source>
        <strain evidence="1 2">120-4 pot B 10/14</strain>
    </source>
</reference>
<name>A0ABN7XB27_GIGMA</name>
<sequence>DSSKIIAMIYGKGSYRARCIRRWAILCLKDNAIPPSFQGKYPSKSLLHDELVYMHMAAYLRSNKFKEIGQLRDNNDEARVIIALGANKDGYWNGAIGIWAFDNLTIHTVL</sequence>
<evidence type="ECO:0000313" key="2">
    <source>
        <dbReference type="Proteomes" id="UP000789901"/>
    </source>
</evidence>
<protein>
    <submittedName>
        <fullName evidence="1">26881_t:CDS:1</fullName>
    </submittedName>
</protein>
<accession>A0ABN7XB27</accession>
<dbReference type="EMBL" id="CAJVQB010107495">
    <property type="protein sequence ID" value="CAG8851715.1"/>
    <property type="molecule type" value="Genomic_DNA"/>
</dbReference>
<comment type="caution">
    <text evidence="1">The sequence shown here is derived from an EMBL/GenBank/DDBJ whole genome shotgun (WGS) entry which is preliminary data.</text>
</comment>
<evidence type="ECO:0000313" key="1">
    <source>
        <dbReference type="EMBL" id="CAG8851715.1"/>
    </source>
</evidence>
<gene>
    <name evidence="1" type="ORF">GMARGA_LOCUS40878</name>
</gene>